<dbReference type="Gene3D" id="3.50.30.60">
    <property type="entry name" value="LD-carboxypeptidase A C-terminal domain-like"/>
    <property type="match status" value="1"/>
</dbReference>
<evidence type="ECO:0008006" key="11">
    <source>
        <dbReference type="Google" id="ProtNLM"/>
    </source>
</evidence>
<evidence type="ECO:0000313" key="10">
    <source>
        <dbReference type="Proteomes" id="UP000193431"/>
    </source>
</evidence>
<name>A0A1W6MLQ1_9FLAO</name>
<dbReference type="InterPro" id="IPR027461">
    <property type="entry name" value="Carboxypeptidase_A_C_sf"/>
</dbReference>
<reference evidence="9 10" key="1">
    <citation type="submission" date="2016-11" db="EMBL/GenBank/DDBJ databases">
        <title>Trade-off between light-utilization and light-protection in marine flavobacteria.</title>
        <authorList>
            <person name="Kumagai Y."/>
        </authorList>
    </citation>
    <scope>NUCLEOTIDE SEQUENCE [LARGE SCALE GENOMIC DNA]</scope>
    <source>
        <strain evidence="9 10">JCM 13191</strain>
    </source>
</reference>
<evidence type="ECO:0000256" key="5">
    <source>
        <dbReference type="ARBA" id="ARBA00022825"/>
    </source>
</evidence>
<dbReference type="InterPro" id="IPR003507">
    <property type="entry name" value="S66_fam"/>
</dbReference>
<feature type="domain" description="LD-carboxypeptidase N-terminal" evidence="7">
    <location>
        <begin position="19"/>
        <end position="108"/>
    </location>
</feature>
<evidence type="ECO:0000256" key="6">
    <source>
        <dbReference type="PIRSR" id="PIRSR028757-1"/>
    </source>
</evidence>
<dbReference type="GO" id="GO:0006508">
    <property type="term" value="P:proteolysis"/>
    <property type="evidence" value="ECO:0007669"/>
    <property type="project" value="UniProtKB-KW"/>
</dbReference>
<evidence type="ECO:0000259" key="8">
    <source>
        <dbReference type="Pfam" id="PF17676"/>
    </source>
</evidence>
<dbReference type="InterPro" id="IPR040449">
    <property type="entry name" value="Peptidase_S66_N"/>
</dbReference>
<keyword evidence="3" id="KW-0645">Protease</keyword>
<keyword evidence="4" id="KW-0378">Hydrolase</keyword>
<dbReference type="SUPFAM" id="SSF141986">
    <property type="entry name" value="LD-carboxypeptidase A C-terminal domain-like"/>
    <property type="match status" value="1"/>
</dbReference>
<comment type="similarity">
    <text evidence="1">Belongs to the peptidase S66 family.</text>
</comment>
<proteinExistence type="inferred from homology"/>
<dbReference type="RefSeq" id="WP_211277430.1">
    <property type="nucleotide sequence ID" value="NZ_CP019344.1"/>
</dbReference>
<dbReference type="STRING" id="331648.BST97_11340"/>
<dbReference type="InterPro" id="IPR027478">
    <property type="entry name" value="LdcA_N"/>
</dbReference>
<dbReference type="GO" id="GO:0008236">
    <property type="term" value="F:serine-type peptidase activity"/>
    <property type="evidence" value="ECO:0007669"/>
    <property type="project" value="UniProtKB-KW"/>
</dbReference>
<dbReference type="Proteomes" id="UP000193431">
    <property type="component" value="Chromosome"/>
</dbReference>
<dbReference type="PIRSF" id="PIRSF028757">
    <property type="entry name" value="LD-carboxypeptidase"/>
    <property type="match status" value="1"/>
</dbReference>
<protein>
    <recommendedName>
        <fullName evidence="11">LD-carboxypeptidase</fullName>
    </recommendedName>
</protein>
<dbReference type="InterPro" id="IPR040921">
    <property type="entry name" value="Peptidase_S66C"/>
</dbReference>
<evidence type="ECO:0000256" key="3">
    <source>
        <dbReference type="ARBA" id="ARBA00022670"/>
    </source>
</evidence>
<feature type="active site" description="Nucleophile" evidence="6">
    <location>
        <position position="152"/>
    </location>
</feature>
<evidence type="ECO:0000256" key="2">
    <source>
        <dbReference type="ARBA" id="ARBA00022645"/>
    </source>
</evidence>
<dbReference type="PANTHER" id="PTHR30237:SF2">
    <property type="entry name" value="MUREIN TETRAPEPTIDE CARBOXYPEPTIDASE"/>
    <property type="match status" value="1"/>
</dbReference>
<accession>A0A1W6MLQ1</accession>
<dbReference type="Gene3D" id="3.40.50.10740">
    <property type="entry name" value="Class I glutamine amidotransferase-like"/>
    <property type="match status" value="1"/>
</dbReference>
<keyword evidence="2" id="KW-0121">Carboxypeptidase</keyword>
<dbReference type="PANTHER" id="PTHR30237">
    <property type="entry name" value="MURAMOYLTETRAPEPTIDE CARBOXYPEPTIDASE"/>
    <property type="match status" value="1"/>
</dbReference>
<dbReference type="Pfam" id="PF17676">
    <property type="entry name" value="Peptidase_S66C"/>
    <property type="match status" value="1"/>
</dbReference>
<gene>
    <name evidence="9" type="ORF">BST97_11340</name>
</gene>
<dbReference type="GO" id="GO:0004180">
    <property type="term" value="F:carboxypeptidase activity"/>
    <property type="evidence" value="ECO:0007669"/>
    <property type="project" value="UniProtKB-KW"/>
</dbReference>
<dbReference type="AlphaFoldDB" id="A0A1W6MLQ1"/>
<feature type="active site" description="Charge relay system" evidence="6">
    <location>
        <position position="244"/>
    </location>
</feature>
<dbReference type="CDD" id="cd07025">
    <property type="entry name" value="Peptidase_S66"/>
    <property type="match status" value="1"/>
</dbReference>
<feature type="active site" description="Charge relay system" evidence="6">
    <location>
        <position position="314"/>
    </location>
</feature>
<evidence type="ECO:0000256" key="4">
    <source>
        <dbReference type="ARBA" id="ARBA00022801"/>
    </source>
</evidence>
<sequence>MITPPNQFNLRALQKGDKVRILCIARSAQKSELKNAESYLQSIGLKVDYGNTIGKVHYQFGGTAQERMEDFIEAWNDPEVAAIWIARGGYGSIQILEGLDFVQMAEASTPLSHRTNFTRKRSLSISTSLNDHGVEAHRKKDKKYIKPIIGYSDVTLIHSKMQKAGLPSIHAFMPLEVDTRTAFAKASFRKALFNEEIRVELRNNQNLSPQKIRGKLHGGNLSILYSMLGSEDLPDLTGGILFIEEIDEYLYHIERMMFSLKRAGKFSGLKALLVGGMTDMNDHKIPFGKNALEIIQDLTADYDYPVIFDFPAGHLENNVSLKLGMEMEILIDSNDIIFTQ</sequence>
<dbReference type="InterPro" id="IPR029062">
    <property type="entry name" value="Class_I_gatase-like"/>
</dbReference>
<dbReference type="Pfam" id="PF02016">
    <property type="entry name" value="Peptidase_S66"/>
    <property type="match status" value="1"/>
</dbReference>
<evidence type="ECO:0000313" key="9">
    <source>
        <dbReference type="EMBL" id="ARN78531.1"/>
    </source>
</evidence>
<evidence type="ECO:0000259" key="7">
    <source>
        <dbReference type="Pfam" id="PF02016"/>
    </source>
</evidence>
<keyword evidence="5" id="KW-0720">Serine protease</keyword>
<organism evidence="9 10">
    <name type="scientific">Nonlabens spongiae</name>
    <dbReference type="NCBI Taxonomy" id="331648"/>
    <lineage>
        <taxon>Bacteria</taxon>
        <taxon>Pseudomonadati</taxon>
        <taxon>Bacteroidota</taxon>
        <taxon>Flavobacteriia</taxon>
        <taxon>Flavobacteriales</taxon>
        <taxon>Flavobacteriaceae</taxon>
        <taxon>Nonlabens</taxon>
    </lineage>
</organism>
<dbReference type="EMBL" id="CP019344">
    <property type="protein sequence ID" value="ARN78531.1"/>
    <property type="molecule type" value="Genomic_DNA"/>
</dbReference>
<feature type="domain" description="LD-carboxypeptidase C-terminal" evidence="8">
    <location>
        <begin position="213"/>
        <end position="329"/>
    </location>
</feature>
<dbReference type="SUPFAM" id="SSF52317">
    <property type="entry name" value="Class I glutamine amidotransferase-like"/>
    <property type="match status" value="2"/>
</dbReference>
<keyword evidence="10" id="KW-1185">Reference proteome</keyword>
<evidence type="ECO:0000256" key="1">
    <source>
        <dbReference type="ARBA" id="ARBA00010233"/>
    </source>
</evidence>